<sequence>GKGKWKGPVARLAMVNHSFFYASAGIVWEHMDSFEPFCSILAQVSSSAFTENSWKRFDLYSIHTKTLVLNDPVSLSSNLSRAFHMGSSNGRSGAFFPSLKGLFLNSADPVSFFIAFTVSPHVRLISIDLPPASTTEESKDAILALTQHLGRTANSLTHAHFLRPFSQRVLGHLQSVSTLQIVQLAIPSAEYTAIGQSFWAPYALLLWEAFPEQESEETYTTSRDSYIANLTPWALSHARPARPELLLGTSQFFSAVANHAYGPAPPQPFNTFVLRLCGESLPNAEALGSFTIAKFLGQNPHFTEVMIHGSKKKVHRSAVGRFRSNPAFRNTGAFLAQLAASRNPTAVSFDWVRFPPGDIIFQVLDILPNLPKLTKFRFLPVPISTAEVDALTVPPLSCLEVISRSCPDLEELALLVDLFDPVSKLQILYLPPSRGLPQHTVQQSVRAATYLYLLFPHLSPLASCCKEGGDAERAWWGDIDEIISTLKLVQRAGATRQPGRS</sequence>
<reference evidence="1 2" key="1">
    <citation type="journal article" date="2019" name="Nat. Ecol. Evol.">
        <title>Megaphylogeny resolves global patterns of mushroom evolution.</title>
        <authorList>
            <person name="Varga T."/>
            <person name="Krizsan K."/>
            <person name="Foldi C."/>
            <person name="Dima B."/>
            <person name="Sanchez-Garcia M."/>
            <person name="Sanchez-Ramirez S."/>
            <person name="Szollosi G.J."/>
            <person name="Szarkandi J.G."/>
            <person name="Papp V."/>
            <person name="Albert L."/>
            <person name="Andreopoulos W."/>
            <person name="Angelini C."/>
            <person name="Antonin V."/>
            <person name="Barry K.W."/>
            <person name="Bougher N.L."/>
            <person name="Buchanan P."/>
            <person name="Buyck B."/>
            <person name="Bense V."/>
            <person name="Catcheside P."/>
            <person name="Chovatia M."/>
            <person name="Cooper J."/>
            <person name="Damon W."/>
            <person name="Desjardin D."/>
            <person name="Finy P."/>
            <person name="Geml J."/>
            <person name="Haridas S."/>
            <person name="Hughes K."/>
            <person name="Justo A."/>
            <person name="Karasinski D."/>
            <person name="Kautmanova I."/>
            <person name="Kiss B."/>
            <person name="Kocsube S."/>
            <person name="Kotiranta H."/>
            <person name="LaButti K.M."/>
            <person name="Lechner B.E."/>
            <person name="Liimatainen K."/>
            <person name="Lipzen A."/>
            <person name="Lukacs Z."/>
            <person name="Mihaltcheva S."/>
            <person name="Morgado L.N."/>
            <person name="Niskanen T."/>
            <person name="Noordeloos M.E."/>
            <person name="Ohm R.A."/>
            <person name="Ortiz-Santana B."/>
            <person name="Ovrebo C."/>
            <person name="Racz N."/>
            <person name="Riley R."/>
            <person name="Savchenko A."/>
            <person name="Shiryaev A."/>
            <person name="Soop K."/>
            <person name="Spirin V."/>
            <person name="Szebenyi C."/>
            <person name="Tomsovsky M."/>
            <person name="Tulloss R.E."/>
            <person name="Uehling J."/>
            <person name="Grigoriev I.V."/>
            <person name="Vagvolgyi C."/>
            <person name="Papp T."/>
            <person name="Martin F.M."/>
            <person name="Miettinen O."/>
            <person name="Hibbett D.S."/>
            <person name="Nagy L.G."/>
        </authorList>
    </citation>
    <scope>NUCLEOTIDE SEQUENCE [LARGE SCALE GENOMIC DNA]</scope>
    <source>
        <strain evidence="1 2">FP101781</strain>
    </source>
</reference>
<dbReference type="STRING" id="71717.A0A4Y7SFC3"/>
<gene>
    <name evidence="1" type="ORF">FA13DRAFT_1743100</name>
</gene>
<keyword evidence="2" id="KW-1185">Reference proteome</keyword>
<evidence type="ECO:0000313" key="2">
    <source>
        <dbReference type="Proteomes" id="UP000298030"/>
    </source>
</evidence>
<dbReference type="OrthoDB" id="3112877at2759"/>
<evidence type="ECO:0000313" key="1">
    <source>
        <dbReference type="EMBL" id="TEB20370.1"/>
    </source>
</evidence>
<feature type="non-terminal residue" evidence="1">
    <location>
        <position position="1"/>
    </location>
</feature>
<dbReference type="AlphaFoldDB" id="A0A4Y7SFC3"/>
<comment type="caution">
    <text evidence="1">The sequence shown here is derived from an EMBL/GenBank/DDBJ whole genome shotgun (WGS) entry which is preliminary data.</text>
</comment>
<evidence type="ECO:0008006" key="3">
    <source>
        <dbReference type="Google" id="ProtNLM"/>
    </source>
</evidence>
<accession>A0A4Y7SFC3</accession>
<dbReference type="EMBL" id="QPFP01000143">
    <property type="protein sequence ID" value="TEB20370.1"/>
    <property type="molecule type" value="Genomic_DNA"/>
</dbReference>
<proteinExistence type="predicted"/>
<protein>
    <recommendedName>
        <fullName evidence="3">F-box domain-containing protein</fullName>
    </recommendedName>
</protein>
<dbReference type="Proteomes" id="UP000298030">
    <property type="component" value="Unassembled WGS sequence"/>
</dbReference>
<name>A0A4Y7SFC3_COPMI</name>
<organism evidence="1 2">
    <name type="scientific">Coprinellus micaceus</name>
    <name type="common">Glistening ink-cap mushroom</name>
    <name type="synonym">Coprinus micaceus</name>
    <dbReference type="NCBI Taxonomy" id="71717"/>
    <lineage>
        <taxon>Eukaryota</taxon>
        <taxon>Fungi</taxon>
        <taxon>Dikarya</taxon>
        <taxon>Basidiomycota</taxon>
        <taxon>Agaricomycotina</taxon>
        <taxon>Agaricomycetes</taxon>
        <taxon>Agaricomycetidae</taxon>
        <taxon>Agaricales</taxon>
        <taxon>Agaricineae</taxon>
        <taxon>Psathyrellaceae</taxon>
        <taxon>Coprinellus</taxon>
    </lineage>
</organism>